<sequence>MTSDSRYNVQALAEAVDRDLRARGGSERAQKEKAYLKSELLHYGVSVPDTRAIVRAALRGTGLEHDEVIELARLLWAAPTSSDDSADSTELTDGGSTGNHTPVHERRAAATMVLIQSQDRLGAGDADFIEDLLREAKTWALVDPLAGDLIGPLSERDAAFDPILERWASEEDFWIRRSALLAHLVPLRQGRGDFDRFSRFAEAMLEEKEFFIRKAIGWVLRDTARTRPRPRLRLDPPACSPCLRGDTSRGRQAPLDRTA</sequence>
<dbReference type="Pfam" id="PF08713">
    <property type="entry name" value="DNA_alkylation"/>
    <property type="match status" value="2"/>
</dbReference>
<feature type="region of interest" description="Disordered" evidence="1">
    <location>
        <begin position="230"/>
        <end position="259"/>
    </location>
</feature>
<feature type="region of interest" description="Disordered" evidence="1">
    <location>
        <begin position="81"/>
        <end position="103"/>
    </location>
</feature>
<dbReference type="InterPro" id="IPR016024">
    <property type="entry name" value="ARM-type_fold"/>
</dbReference>
<protein>
    <submittedName>
        <fullName evidence="2">DNA alkylation repair enzyme</fullName>
    </submittedName>
</protein>
<dbReference type="InterPro" id="IPR014825">
    <property type="entry name" value="DNA_alkylation"/>
</dbReference>
<accession>A0A2H1J087</accession>
<dbReference type="EMBL" id="FXZA01000008">
    <property type="protein sequence ID" value="SMX80856.1"/>
    <property type="molecule type" value="Genomic_DNA"/>
</dbReference>
<dbReference type="PANTHER" id="PTHR34070">
    <property type="entry name" value="ARMADILLO-TYPE FOLD"/>
    <property type="match status" value="1"/>
</dbReference>
<reference evidence="2 3" key="1">
    <citation type="submission" date="2017-03" db="EMBL/GenBank/DDBJ databases">
        <authorList>
            <person name="Afonso C.L."/>
            <person name="Miller P.J."/>
            <person name="Scott M.A."/>
            <person name="Spackman E."/>
            <person name="Goraichik I."/>
            <person name="Dimitrov K.M."/>
            <person name="Suarez D.L."/>
            <person name="Swayne D.E."/>
        </authorList>
    </citation>
    <scope>NUCLEOTIDE SEQUENCE [LARGE SCALE GENOMIC DNA]</scope>
    <source>
        <strain evidence="2 3">Mu101</strain>
    </source>
</reference>
<evidence type="ECO:0000313" key="2">
    <source>
        <dbReference type="EMBL" id="SMX80856.1"/>
    </source>
</evidence>
<dbReference type="Gene3D" id="1.20.1660.10">
    <property type="entry name" value="Hypothetical protein (EF3068)"/>
    <property type="match status" value="1"/>
</dbReference>
<dbReference type="PANTHER" id="PTHR34070:SF1">
    <property type="entry name" value="DNA ALKYLATION REPAIR PROTEIN"/>
    <property type="match status" value="1"/>
</dbReference>
<dbReference type="RefSeq" id="WP_257944073.1">
    <property type="nucleotide sequence ID" value="NZ_FXZA01000008.1"/>
</dbReference>
<dbReference type="SUPFAM" id="SSF48371">
    <property type="entry name" value="ARM repeat"/>
    <property type="match status" value="1"/>
</dbReference>
<proteinExistence type="predicted"/>
<gene>
    <name evidence="2" type="ORF">BLIN101_01778</name>
</gene>
<feature type="compositionally biased region" description="Low complexity" evidence="1">
    <location>
        <begin position="81"/>
        <end position="93"/>
    </location>
</feature>
<dbReference type="AlphaFoldDB" id="A0A2H1J087"/>
<evidence type="ECO:0000313" key="3">
    <source>
        <dbReference type="Proteomes" id="UP000234498"/>
    </source>
</evidence>
<dbReference type="Gene3D" id="1.25.40.290">
    <property type="entry name" value="ARM repeat domains"/>
    <property type="match status" value="1"/>
</dbReference>
<dbReference type="Proteomes" id="UP000234498">
    <property type="component" value="Unassembled WGS sequence"/>
</dbReference>
<organism evidence="2 3">
    <name type="scientific">Brevibacterium linens</name>
    <dbReference type="NCBI Taxonomy" id="1703"/>
    <lineage>
        <taxon>Bacteria</taxon>
        <taxon>Bacillati</taxon>
        <taxon>Actinomycetota</taxon>
        <taxon>Actinomycetes</taxon>
        <taxon>Micrococcales</taxon>
        <taxon>Brevibacteriaceae</taxon>
        <taxon>Brevibacterium</taxon>
    </lineage>
</organism>
<name>A0A2H1J087_BRELN</name>
<evidence type="ECO:0000256" key="1">
    <source>
        <dbReference type="SAM" id="MobiDB-lite"/>
    </source>
</evidence>